<accession>A0A850QTT3</accession>
<feature type="domain" description="GEVED" evidence="1">
    <location>
        <begin position="216"/>
        <end position="312"/>
    </location>
</feature>
<comment type="caution">
    <text evidence="2">The sequence shown here is derived from an EMBL/GenBank/DDBJ whole genome shotgun (WGS) entry which is preliminary data.</text>
</comment>
<dbReference type="AlphaFoldDB" id="A0A850QTT3"/>
<dbReference type="InterPro" id="IPR045474">
    <property type="entry name" value="GEVED"/>
</dbReference>
<evidence type="ECO:0000313" key="3">
    <source>
        <dbReference type="Proteomes" id="UP000533429"/>
    </source>
</evidence>
<feature type="domain" description="GEVED" evidence="1">
    <location>
        <begin position="20"/>
        <end position="123"/>
    </location>
</feature>
<feature type="non-terminal residue" evidence="2">
    <location>
        <position position="1"/>
    </location>
</feature>
<protein>
    <recommendedName>
        <fullName evidence="1">GEVED domain-containing protein</fullName>
    </recommendedName>
</protein>
<dbReference type="EMBL" id="JABXOR010001510">
    <property type="protein sequence ID" value="NVP03147.1"/>
    <property type="molecule type" value="Genomic_DNA"/>
</dbReference>
<gene>
    <name evidence="2" type="ORF">HWA77_23350</name>
</gene>
<sequence length="360" mass="37951">AGDSYDTQITVTNDSTSTAYLYAWIDWDRDGSFESDEIAQASINSGGLTQAVNNGVITIPASTGTETYTVTFTTDTALADSVTYGVRLRLTTELLTDGDATTTIDERSLGAAQDGEVEDFFVTAENTDFGDLPDSYLTLPTSGGPAHYYVSNLYMGANNIDDDDEAIPDAAALGDDNTGVDDETGLVEPLLTVATSITSYSVDLAVYNLSGSDATLVAWLDTNQDGTFSADEVVDELNVVATGVPFSNSTFTSDNLPTGSNNLTNKVTLTWNGISGLTQGSMGLRIRVANTSLTANDWGGIAQGGEVEDYVVFVGQFDFGDARDTGVGVAANNYRTTLIDNGAYHGIDNTILMGTLLDSE</sequence>
<evidence type="ECO:0000313" key="2">
    <source>
        <dbReference type="EMBL" id="NVP03147.1"/>
    </source>
</evidence>
<organism evidence="2 3">
    <name type="scientific">Photobacterium damselae subsp. damselae</name>
    <name type="common">Listonella damsela</name>
    <dbReference type="NCBI Taxonomy" id="85581"/>
    <lineage>
        <taxon>Bacteria</taxon>
        <taxon>Pseudomonadati</taxon>
        <taxon>Pseudomonadota</taxon>
        <taxon>Gammaproteobacteria</taxon>
        <taxon>Vibrionales</taxon>
        <taxon>Vibrionaceae</taxon>
        <taxon>Photobacterium</taxon>
    </lineage>
</organism>
<dbReference type="Proteomes" id="UP000533429">
    <property type="component" value="Unassembled WGS sequence"/>
</dbReference>
<name>A0A850QTT3_PHODD</name>
<feature type="non-terminal residue" evidence="2">
    <location>
        <position position="360"/>
    </location>
</feature>
<dbReference type="Pfam" id="PF20009">
    <property type="entry name" value="GEVED"/>
    <property type="match status" value="2"/>
</dbReference>
<evidence type="ECO:0000259" key="1">
    <source>
        <dbReference type="Pfam" id="PF20009"/>
    </source>
</evidence>
<proteinExistence type="predicted"/>
<reference evidence="2 3" key="1">
    <citation type="submission" date="2020-06" db="EMBL/GenBank/DDBJ databases">
        <title>Photobacterium damselae subsp. damselae comparative genomics.</title>
        <authorList>
            <person name="Osorio C.R."/>
        </authorList>
    </citation>
    <scope>NUCLEOTIDE SEQUENCE [LARGE SCALE GENOMIC DNA]</scope>
    <source>
        <strain evidence="2 3">TW250/03</strain>
    </source>
</reference>